<protein>
    <submittedName>
        <fullName evidence="1">Hypothetical alcohol dehydrogenase</fullName>
    </submittedName>
</protein>
<sequence length="66" mass="7820">MPEAIFEYYINILGELNIPMTLRDLDFNKDDVEMLIDGTLAQQRLLSLSPKMIKRNDLRFLFNQMI</sequence>
<dbReference type="InParanoid" id="Q6L074"/>
<dbReference type="RefSeq" id="WP_011177844.1">
    <property type="nucleotide sequence ID" value="NC_005877.1"/>
</dbReference>
<reference evidence="1 2" key="1">
    <citation type="journal article" date="2004" name="Proc. Natl. Acad. Sci. U.S.A.">
        <title>Genome sequence of Picrophilus torridus and its implications for life around pH 0.</title>
        <authorList>
            <person name="Futterer O."/>
            <person name="Angelov A."/>
            <person name="Liesegang H."/>
            <person name="Gottschalk G."/>
            <person name="Schleper C."/>
            <person name="Schepers B."/>
            <person name="Dock C."/>
            <person name="Antranikian G."/>
            <person name="Liebl W."/>
        </authorList>
    </citation>
    <scope>NUCLEOTIDE SEQUENCE [LARGE SCALE GENOMIC DNA]</scope>
    <source>
        <strain evidence="2">ATCC 700027 / DSM 9790 / JCM 10055 / NBRC 100828</strain>
    </source>
</reference>
<dbReference type="HOGENOM" id="CLU_2821052_0_0_2"/>
<dbReference type="OrthoDB" id="57329at2157"/>
<proteinExistence type="predicted"/>
<dbReference type="GeneID" id="2845059"/>
<dbReference type="PaxDb" id="263820-PTO1043"/>
<gene>
    <name evidence="1" type="ordered locus">PTO1043</name>
</gene>
<dbReference type="EMBL" id="AE017261">
    <property type="protein sequence ID" value="AAT43628.1"/>
    <property type="molecule type" value="Genomic_DNA"/>
</dbReference>
<evidence type="ECO:0000313" key="1">
    <source>
        <dbReference type="EMBL" id="AAT43628.1"/>
    </source>
</evidence>
<dbReference type="Proteomes" id="UP000000438">
    <property type="component" value="Chromosome"/>
</dbReference>
<dbReference type="STRING" id="263820.PTO1043"/>
<dbReference type="SUPFAM" id="SSF56796">
    <property type="entry name" value="Dehydroquinate synthase-like"/>
    <property type="match status" value="1"/>
</dbReference>
<name>Q6L074_PICTO</name>
<dbReference type="AlphaFoldDB" id="Q6L074"/>
<dbReference type="eggNOG" id="arCOG00984">
    <property type="taxonomic scope" value="Archaea"/>
</dbReference>
<dbReference type="KEGG" id="pto:PTO1043"/>
<accession>Q6L074</accession>
<evidence type="ECO:0000313" key="2">
    <source>
        <dbReference type="Proteomes" id="UP000000438"/>
    </source>
</evidence>
<organism evidence="1 2">
    <name type="scientific">Picrophilus torridus (strain ATCC 700027 / DSM 9790 / JCM 10055 / NBRC 100828 / KAW 2/3)</name>
    <dbReference type="NCBI Taxonomy" id="1122961"/>
    <lineage>
        <taxon>Archaea</taxon>
        <taxon>Methanobacteriati</taxon>
        <taxon>Thermoplasmatota</taxon>
        <taxon>Thermoplasmata</taxon>
        <taxon>Thermoplasmatales</taxon>
        <taxon>Picrophilaceae</taxon>
        <taxon>Picrophilus</taxon>
    </lineage>
</organism>
<dbReference type="Gene3D" id="1.20.1090.10">
    <property type="entry name" value="Dehydroquinate synthase-like - alpha domain"/>
    <property type="match status" value="1"/>
</dbReference>